<comment type="caution">
    <text evidence="1">The sequence shown here is derived from an EMBL/GenBank/DDBJ whole genome shotgun (WGS) entry which is preliminary data.</text>
</comment>
<dbReference type="EMBL" id="JACTNZ010000011">
    <property type="protein sequence ID" value="KAG5526296.1"/>
    <property type="molecule type" value="Genomic_DNA"/>
</dbReference>
<sequence>MSSVQFFFMTDSAWQQASLREAAAWVKFGAGGSKQVSQVDVCYASLTMKCHITYPSYVHNIPNNFQKYVKQE</sequence>
<name>A0AAV6ICS7_9ERIC</name>
<accession>A0AAV6ICS7</accession>
<evidence type="ECO:0000313" key="1">
    <source>
        <dbReference type="EMBL" id="KAG5526296.1"/>
    </source>
</evidence>
<evidence type="ECO:0000313" key="2">
    <source>
        <dbReference type="Proteomes" id="UP000823749"/>
    </source>
</evidence>
<reference evidence="1" key="1">
    <citation type="submission" date="2020-08" db="EMBL/GenBank/DDBJ databases">
        <title>Plant Genome Project.</title>
        <authorList>
            <person name="Zhang R.-G."/>
        </authorList>
    </citation>
    <scope>NUCLEOTIDE SEQUENCE</scope>
    <source>
        <strain evidence="1">WSP0</strain>
        <tissue evidence="1">Leaf</tissue>
    </source>
</reference>
<dbReference type="AlphaFoldDB" id="A0AAV6ICS7"/>
<dbReference type="Proteomes" id="UP000823749">
    <property type="component" value="Chromosome 11"/>
</dbReference>
<gene>
    <name evidence="1" type="ORF">RHGRI_032546</name>
</gene>
<keyword evidence="2" id="KW-1185">Reference proteome</keyword>
<proteinExistence type="predicted"/>
<protein>
    <submittedName>
        <fullName evidence="1">Uncharacterized protein</fullName>
    </submittedName>
</protein>
<organism evidence="1 2">
    <name type="scientific">Rhododendron griersonianum</name>
    <dbReference type="NCBI Taxonomy" id="479676"/>
    <lineage>
        <taxon>Eukaryota</taxon>
        <taxon>Viridiplantae</taxon>
        <taxon>Streptophyta</taxon>
        <taxon>Embryophyta</taxon>
        <taxon>Tracheophyta</taxon>
        <taxon>Spermatophyta</taxon>
        <taxon>Magnoliopsida</taxon>
        <taxon>eudicotyledons</taxon>
        <taxon>Gunneridae</taxon>
        <taxon>Pentapetalae</taxon>
        <taxon>asterids</taxon>
        <taxon>Ericales</taxon>
        <taxon>Ericaceae</taxon>
        <taxon>Ericoideae</taxon>
        <taxon>Rhodoreae</taxon>
        <taxon>Rhododendron</taxon>
    </lineage>
</organism>